<name>A0A0U3EWP6_9HYPH</name>
<proteinExistence type="predicted"/>
<sequence length="231" mass="24689">MSEEIKRHRLDAAPAAVLALLPEMDRLMVIVRSGGSLHERIGPVERVVRERDLLRIEGACHDSEIRLPLIKAVDFDTSSVMKDKVYPRLDFLGSDGEVLFSVTGMEGEAPFAAALAAFLRLPSLRPEHPGTPAGPEAADEGDAGGAFLEGLTGRGEAAIRFETAAITQQWTGPVETIRPMSGYFNIITSHFHLHLQAGSVSGWREADGWQHALGAGGEAGALAIRHPAAAA</sequence>
<evidence type="ECO:0000313" key="1">
    <source>
        <dbReference type="EMBL" id="ALV30374.1"/>
    </source>
</evidence>
<dbReference type="eggNOG" id="ENOG5032XUE">
    <property type="taxonomic scope" value="Bacteria"/>
</dbReference>
<accession>A0A0U3EWP6</accession>
<evidence type="ECO:0008006" key="4">
    <source>
        <dbReference type="Google" id="ProtNLM"/>
    </source>
</evidence>
<geneLocation type="plasmid" evidence="2 3">
    <name>p.p-1</name>
</geneLocation>
<keyword evidence="2" id="KW-0614">Plasmid</keyword>
<protein>
    <recommendedName>
        <fullName evidence="4">Haemin-degrading HemS/ChuX domain-containing protein</fullName>
    </recommendedName>
</protein>
<dbReference type="KEGG" id="pphr:APZ00_24290"/>
<dbReference type="EMBL" id="CP013069">
    <property type="protein sequence ID" value="ALV30607.1"/>
    <property type="molecule type" value="Genomic_DNA"/>
</dbReference>
<dbReference type="AlphaFoldDB" id="A0A0U3EWP6"/>
<keyword evidence="3" id="KW-1185">Reference proteome</keyword>
<evidence type="ECO:0000313" key="2">
    <source>
        <dbReference type="EMBL" id="ALV30607.1"/>
    </source>
</evidence>
<reference evidence="2 3" key="1">
    <citation type="submission" date="2015-10" db="EMBL/GenBank/DDBJ databases">
        <title>The world's first case of liver abscess caused by Pannonibacter phragmitetus.</title>
        <authorList>
            <person name="Ming D."/>
            <person name="Wang M."/>
            <person name="Zhou Y."/>
            <person name="Jiang T."/>
            <person name="Hu S."/>
        </authorList>
    </citation>
    <scope>NUCLEOTIDE SEQUENCE [LARGE SCALE GENOMIC DNA]</scope>
    <source>
        <strain evidence="2 3">31801</strain>
        <plasmid evidence="2">p.p-1</plasmid>
        <plasmid evidence="3">Plasmid p.p-1</plasmid>
    </source>
</reference>
<dbReference type="SUPFAM" id="SSF144064">
    <property type="entry name" value="Heme iron utilization protein-like"/>
    <property type="match status" value="1"/>
</dbReference>
<dbReference type="Gene3D" id="3.40.1570.10">
    <property type="entry name" value="HemS/ChuS/ChuX like domains"/>
    <property type="match status" value="1"/>
</dbReference>
<evidence type="ECO:0000313" key="3">
    <source>
        <dbReference type="Proteomes" id="UP000064921"/>
    </source>
</evidence>
<dbReference type="InterPro" id="IPR053733">
    <property type="entry name" value="Heme_Transport_Util_sf"/>
</dbReference>
<dbReference type="Proteomes" id="UP000064921">
    <property type="component" value="Plasmid p.p-1"/>
</dbReference>
<dbReference type="KEGG" id="pphr:APZ00_25720"/>
<dbReference type="EMBL" id="CP013069">
    <property type="protein sequence ID" value="ALV30374.1"/>
    <property type="molecule type" value="Genomic_DNA"/>
</dbReference>
<gene>
    <name evidence="1" type="ORF">APZ00_24290</name>
    <name evidence="2" type="ORF">APZ00_25720</name>
</gene>
<organism evidence="2 3">
    <name type="scientific">Pannonibacter phragmitetus</name>
    <dbReference type="NCBI Taxonomy" id="121719"/>
    <lineage>
        <taxon>Bacteria</taxon>
        <taxon>Pseudomonadati</taxon>
        <taxon>Pseudomonadota</taxon>
        <taxon>Alphaproteobacteria</taxon>
        <taxon>Hyphomicrobiales</taxon>
        <taxon>Stappiaceae</taxon>
        <taxon>Pannonibacter</taxon>
    </lineage>
</organism>
<dbReference type="RefSeq" id="WP_058900933.1">
    <property type="nucleotide sequence ID" value="NZ_CP013069.1"/>
</dbReference>